<dbReference type="Gene3D" id="1.10.3560.10">
    <property type="entry name" value="yst0336 like domain"/>
    <property type="match status" value="1"/>
</dbReference>
<sequence>METEWVQDAVENEEVYLAKLLDESKNDIYYFGSKEADDAAYVQFRRRFPAMDIMKIDDASSNAERYALDREWRSLRRRLGGGGSSSILTLLRRDALDASENRRLCLVPQNQWALIELARSREIYGIQSLRYTQNEYKRKMEKENVCLIKLDGNDRRLETATTVHAGDTLFTEKVQIVACYDPLRGFAEGACCFHCGRSSERNTLVQAACSNLIPSCCGLQCFSFCGSKCQRIYEKRHLAECKAVRYAIFDQDQVPAFKAILAIRAALLWSQGSEDSELLASLKSHSDDLASEYLAKFSTLANSLGPMINCDVNRLEFLLCCIDVNAIALGSGACGLAPKLAAVCNHSCLENATHFADWNLGPGEPRLVFRAVMPLSNGTEILISYLGESDLALPTENRRAILNASKHFVCCCERCTSTEIELAPGTDTDSIAEAHRLLENAKKLHPDRYAVAIAATAEHLGDTLALTTAHTEALASYELAISHLRICRGEEETQRILRKRDNLLSAQEGATVHHNSSRDIVFEIKTWESVSTEFLLKELAPRIRKLQPLQPEFYVYWHQKATTTTIGYGLSALILSCTVHSSTDTTTSRITEVETLLNSIDTIELDLSEALVTAFPDDIQSVDIGAASFSSPIAA</sequence>
<dbReference type="InterPro" id="IPR050869">
    <property type="entry name" value="H3K4_H4K5_MeTrfase"/>
</dbReference>
<dbReference type="InterPro" id="IPR021148">
    <property type="entry name" value="Polysacc_synth_dom"/>
</dbReference>
<dbReference type="InterPro" id="IPR046341">
    <property type="entry name" value="SET_dom_sf"/>
</dbReference>
<dbReference type="GO" id="GO:0003746">
    <property type="term" value="F:translation elongation factor activity"/>
    <property type="evidence" value="ECO:0007669"/>
    <property type="project" value="InterPro"/>
</dbReference>
<accession>A0A7S3NMN9</accession>
<protein>
    <recommendedName>
        <fullName evidence="1">SET domain-containing protein</fullName>
    </recommendedName>
</protein>
<dbReference type="Gene3D" id="2.170.270.10">
    <property type="entry name" value="SET domain"/>
    <property type="match status" value="1"/>
</dbReference>
<organism evidence="2">
    <name type="scientific">Aureoumbra lagunensis</name>
    <dbReference type="NCBI Taxonomy" id="44058"/>
    <lineage>
        <taxon>Eukaryota</taxon>
        <taxon>Sar</taxon>
        <taxon>Stramenopiles</taxon>
        <taxon>Ochrophyta</taxon>
        <taxon>Pelagophyceae</taxon>
        <taxon>Pelagomonadales</taxon>
        <taxon>Aureoumbra</taxon>
    </lineage>
</organism>
<dbReference type="InterPro" id="IPR001214">
    <property type="entry name" value="SET_dom"/>
</dbReference>
<dbReference type="CDD" id="cd20071">
    <property type="entry name" value="SET_SMYD"/>
    <property type="match status" value="1"/>
</dbReference>
<dbReference type="PROSITE" id="PS50280">
    <property type="entry name" value="SET"/>
    <property type="match status" value="1"/>
</dbReference>
<evidence type="ECO:0000259" key="1">
    <source>
        <dbReference type="PROSITE" id="PS50280"/>
    </source>
</evidence>
<dbReference type="PANTHER" id="PTHR12197:SF251">
    <property type="entry name" value="EG:BACR7C10.4 PROTEIN"/>
    <property type="match status" value="1"/>
</dbReference>
<dbReference type="SUPFAM" id="SSF82199">
    <property type="entry name" value="SET domain"/>
    <property type="match status" value="1"/>
</dbReference>
<feature type="domain" description="SET" evidence="1">
    <location>
        <begin position="172"/>
        <end position="386"/>
    </location>
</feature>
<dbReference type="PANTHER" id="PTHR12197">
    <property type="entry name" value="HISTONE-LYSINE N-METHYLTRANSFERASE SMYD"/>
    <property type="match status" value="1"/>
</dbReference>
<name>A0A7S3NMN9_9STRA</name>
<dbReference type="InterPro" id="IPR014038">
    <property type="entry name" value="EF1B_bsu/dsu_GNE"/>
</dbReference>
<dbReference type="InterPro" id="IPR023139">
    <property type="entry name" value="PBDC1-like_dom_sf"/>
</dbReference>
<dbReference type="AlphaFoldDB" id="A0A7S3NMN9"/>
<dbReference type="Pfam" id="PF00736">
    <property type="entry name" value="EF1_GNE"/>
    <property type="match status" value="1"/>
</dbReference>
<dbReference type="Gene3D" id="1.10.220.160">
    <property type="match status" value="1"/>
</dbReference>
<dbReference type="Gene3D" id="6.10.140.2220">
    <property type="match status" value="1"/>
</dbReference>
<reference evidence="2" key="1">
    <citation type="submission" date="2021-01" db="EMBL/GenBank/DDBJ databases">
        <authorList>
            <person name="Corre E."/>
            <person name="Pelletier E."/>
            <person name="Niang G."/>
            <person name="Scheremetjew M."/>
            <person name="Finn R."/>
            <person name="Kale V."/>
            <person name="Holt S."/>
            <person name="Cochrane G."/>
            <person name="Meng A."/>
            <person name="Brown T."/>
            <person name="Cohen L."/>
        </authorList>
    </citation>
    <scope>NUCLEOTIDE SEQUENCE</scope>
    <source>
        <strain evidence="2">CCMP1510</strain>
    </source>
</reference>
<proteinExistence type="predicted"/>
<dbReference type="Pfam" id="PF04669">
    <property type="entry name" value="PBDC1"/>
    <property type="match status" value="1"/>
</dbReference>
<evidence type="ECO:0000313" key="2">
    <source>
        <dbReference type="EMBL" id="CAE0370324.1"/>
    </source>
</evidence>
<gene>
    <name evidence="2" type="ORF">ALAG00032_LOCUS11101</name>
</gene>
<dbReference type="GO" id="GO:0005634">
    <property type="term" value="C:nucleus"/>
    <property type="evidence" value="ECO:0007669"/>
    <property type="project" value="TreeGrafter"/>
</dbReference>
<dbReference type="Pfam" id="PF00856">
    <property type="entry name" value="SET"/>
    <property type="match status" value="1"/>
</dbReference>
<dbReference type="EMBL" id="HBIJ01016651">
    <property type="protein sequence ID" value="CAE0370324.1"/>
    <property type="molecule type" value="Transcribed_RNA"/>
</dbReference>